<feature type="compositionally biased region" description="Basic and acidic residues" evidence="1">
    <location>
        <begin position="30"/>
        <end position="55"/>
    </location>
</feature>
<dbReference type="EMBL" id="CP069114">
    <property type="protein sequence ID" value="QSS64889.1"/>
    <property type="molecule type" value="Genomic_DNA"/>
</dbReference>
<feature type="compositionally biased region" description="Acidic residues" evidence="1">
    <location>
        <begin position="63"/>
        <end position="73"/>
    </location>
</feature>
<evidence type="ECO:0000313" key="2">
    <source>
        <dbReference type="EMBL" id="QSS64889.1"/>
    </source>
</evidence>
<organism evidence="2 3">
    <name type="scientific">Ajellomyces capsulatus</name>
    <name type="common">Darling's disease fungus</name>
    <name type="synonym">Histoplasma capsulatum</name>
    <dbReference type="NCBI Taxonomy" id="5037"/>
    <lineage>
        <taxon>Eukaryota</taxon>
        <taxon>Fungi</taxon>
        <taxon>Dikarya</taxon>
        <taxon>Ascomycota</taxon>
        <taxon>Pezizomycotina</taxon>
        <taxon>Eurotiomycetes</taxon>
        <taxon>Eurotiomycetidae</taxon>
        <taxon>Onygenales</taxon>
        <taxon>Ajellomycetaceae</taxon>
        <taxon>Histoplasma</taxon>
    </lineage>
</organism>
<gene>
    <name evidence="2" type="ORF">I7I51_01964</name>
</gene>
<feature type="compositionally biased region" description="Basic and acidic residues" evidence="1">
    <location>
        <begin position="1"/>
        <end position="17"/>
    </location>
</feature>
<evidence type="ECO:0000313" key="3">
    <source>
        <dbReference type="Proteomes" id="UP000663671"/>
    </source>
</evidence>
<proteinExistence type="predicted"/>
<feature type="region of interest" description="Disordered" evidence="1">
    <location>
        <begin position="1"/>
        <end position="135"/>
    </location>
</feature>
<dbReference type="Proteomes" id="UP000663671">
    <property type="component" value="Chromosome 1"/>
</dbReference>
<name>A0A8A1MG34_AJECA</name>
<protein>
    <submittedName>
        <fullName evidence="2">Uncharacterized protein</fullName>
    </submittedName>
</protein>
<dbReference type="VEuPathDB" id="FungiDB:I7I51_01964"/>
<reference evidence="2" key="1">
    <citation type="submission" date="2021-01" db="EMBL/GenBank/DDBJ databases">
        <title>Chromosome-level genome assembly of a human fungal pathogen reveals clustering of transcriptionally co-regulated genes.</title>
        <authorList>
            <person name="Voorhies M."/>
            <person name="Cohen S."/>
            <person name="Shea T.P."/>
            <person name="Petrus S."/>
            <person name="Munoz J.F."/>
            <person name="Poplawski S."/>
            <person name="Goldman W.E."/>
            <person name="Michael T."/>
            <person name="Cuomo C.A."/>
            <person name="Sil A."/>
            <person name="Beyhan S."/>
        </authorList>
    </citation>
    <scope>NUCLEOTIDE SEQUENCE</scope>
    <source>
        <strain evidence="2">WU24</strain>
    </source>
</reference>
<feature type="compositionally biased region" description="Basic residues" evidence="1">
    <location>
        <begin position="110"/>
        <end position="119"/>
    </location>
</feature>
<accession>A0A8A1MG34</accession>
<dbReference type="AlphaFoldDB" id="A0A8A1MG34"/>
<feature type="compositionally biased region" description="Low complexity" evidence="1">
    <location>
        <begin position="18"/>
        <end position="29"/>
    </location>
</feature>
<sequence>MGVSGEEGREEGREREAGGSSEIRGSSAAEKAEKRAGWMDGEKKETKPGEKEIKGRVGYCVVSEDEGEGEGEGEGQLGIRDQKLPKIQKFKNSKIPKFQNSKIPNSQKQDRRKSKKKKNSAGPGPGGPGPWTIMGDIGQTIGHGTWARGNTVPTVVRPGRYQQAQSWRHGYVLPKYPGLVRNQSSTVEDGSTGCSQLPPPQLQVGYTYGVGRLQ</sequence>
<evidence type="ECO:0000256" key="1">
    <source>
        <dbReference type="SAM" id="MobiDB-lite"/>
    </source>
</evidence>